<reference evidence="2" key="1">
    <citation type="submission" date="2011-07" db="EMBL/GenBank/DDBJ databases">
        <title>Divergent evolution of antigenic variation in African trypanosomes.</title>
        <authorList>
            <person name="Jackson A.P."/>
            <person name="Berry A."/>
            <person name="Allison H.C."/>
            <person name="Burton P."/>
            <person name="Anderson J."/>
            <person name="Aslett M."/>
            <person name="Brown R."/>
            <person name="Corton N."/>
            <person name="Harris D."/>
            <person name="Hauser H."/>
            <person name="Gamble J."/>
            <person name="Gilderthorp R."/>
            <person name="McQuillan J."/>
            <person name="Quail M.A."/>
            <person name="Sanders M."/>
            <person name="Van Tonder A."/>
            <person name="Ginger M.L."/>
            <person name="Donelson J.E."/>
            <person name="Field M.C."/>
            <person name="Barry J.D."/>
            <person name="Berriman M."/>
            <person name="Hertz-Fowler C."/>
        </authorList>
    </citation>
    <scope>NUCLEOTIDE SEQUENCE [LARGE SCALE GENOMIC DNA]</scope>
    <source>
        <strain evidence="2">IL3000</strain>
    </source>
</reference>
<sequence length="150" mass="16646">MKTTWTNVTVPCLNSDGGAEYLKALEKFKQNLDPLVEGDPTHQILGESNFTNRGGCGGTLDDGVCVTYSTKREEKTWWSELDEAVKKDEEKRAQENGRREDKKQAAQLISAPQNVTLDRKNTTLNIILRASSTYLTPLFLSPLGAVTLTI</sequence>
<organism evidence="1 2">
    <name type="scientific">Trypanosoma congolense (strain IL3000)</name>
    <dbReference type="NCBI Taxonomy" id="1068625"/>
    <lineage>
        <taxon>Eukaryota</taxon>
        <taxon>Discoba</taxon>
        <taxon>Euglenozoa</taxon>
        <taxon>Kinetoplastea</taxon>
        <taxon>Metakinetoplastina</taxon>
        <taxon>Trypanosomatida</taxon>
        <taxon>Trypanosomatidae</taxon>
        <taxon>Trypanosoma</taxon>
        <taxon>Nannomonas</taxon>
    </lineage>
</organism>
<keyword evidence="2" id="KW-1185">Reference proteome</keyword>
<accession>F9WFG5</accession>
<dbReference type="VEuPathDB" id="TriTrypDB:TcIL3000_0_10030"/>
<comment type="caution">
    <text evidence="1">The sequence shown here is derived from an EMBL/GenBank/DDBJ whole genome shotgun (WGS) entry which is preliminary data.</text>
</comment>
<protein>
    <submittedName>
        <fullName evidence="1">WGS project CAEQ00000000 data, annotated contig 384</fullName>
    </submittedName>
</protein>
<proteinExistence type="predicted"/>
<dbReference type="EMBL" id="CAEQ01002142">
    <property type="protein sequence ID" value="CCD16035.1"/>
    <property type="molecule type" value="Genomic_DNA"/>
</dbReference>
<evidence type="ECO:0000313" key="2">
    <source>
        <dbReference type="Proteomes" id="UP000000702"/>
    </source>
</evidence>
<dbReference type="AlphaFoldDB" id="F9WFG5"/>
<reference evidence="1 2" key="2">
    <citation type="journal article" date="2012" name="Proc. Natl. Acad. Sci. U.S.A.">
        <title>Antigenic diversity is generated by distinct evolutionary mechanisms in African trypanosome species.</title>
        <authorList>
            <person name="Jackson A.P."/>
            <person name="Berry A."/>
            <person name="Aslett M."/>
            <person name="Allison H.C."/>
            <person name="Burton P."/>
            <person name="Vavrova-Anderson J."/>
            <person name="Brown R."/>
            <person name="Browne H."/>
            <person name="Corton N."/>
            <person name="Hauser H."/>
            <person name="Gamble J."/>
            <person name="Gilderthorp R."/>
            <person name="Marcello L."/>
            <person name="McQuillan J."/>
            <person name="Otto T.D."/>
            <person name="Quail M.A."/>
            <person name="Sanders M.J."/>
            <person name="van Tonder A."/>
            <person name="Ginger M.L."/>
            <person name="Field M.C."/>
            <person name="Barry J.D."/>
            <person name="Hertz-Fowler C."/>
            <person name="Berriman M."/>
        </authorList>
    </citation>
    <scope>NUCLEOTIDE SEQUENCE [LARGE SCALE GENOMIC DNA]</scope>
    <source>
        <strain evidence="1 2">IL3000</strain>
    </source>
</reference>
<gene>
    <name evidence="1" type="ORF">TCIL3000_0_10030</name>
</gene>
<evidence type="ECO:0000313" key="1">
    <source>
        <dbReference type="EMBL" id="CCD16035.1"/>
    </source>
</evidence>
<name>F9WFG5_TRYCI</name>
<dbReference type="Proteomes" id="UP000000702">
    <property type="component" value="Unassembled WGS sequence"/>
</dbReference>